<sequence length="69" mass="8642">MKLFLLFLLALSFFFSAINGQELEASDDVEDYGRFKRWGRRGYYNRNYGYRNYYRNNYRRNNWGYYYGK</sequence>
<protein>
    <submittedName>
        <fullName evidence="2">Uncharacterized protein</fullName>
    </submittedName>
</protein>
<reference evidence="2" key="1">
    <citation type="submission" date="2016-11" db="UniProtKB">
        <authorList>
            <consortium name="WormBaseParasite"/>
        </authorList>
    </citation>
    <scope>IDENTIFICATION</scope>
    <source>
        <strain evidence="2">KR3021</strain>
    </source>
</reference>
<name>A0AC35TLK3_9BILA</name>
<organism evidence="1 2">
    <name type="scientific">Rhabditophanes sp. KR3021</name>
    <dbReference type="NCBI Taxonomy" id="114890"/>
    <lineage>
        <taxon>Eukaryota</taxon>
        <taxon>Metazoa</taxon>
        <taxon>Ecdysozoa</taxon>
        <taxon>Nematoda</taxon>
        <taxon>Chromadorea</taxon>
        <taxon>Rhabditida</taxon>
        <taxon>Tylenchina</taxon>
        <taxon>Panagrolaimomorpha</taxon>
        <taxon>Strongyloidoidea</taxon>
        <taxon>Alloionematidae</taxon>
        <taxon>Rhabditophanes</taxon>
    </lineage>
</organism>
<accession>A0AC35TLK3</accession>
<proteinExistence type="predicted"/>
<evidence type="ECO:0000313" key="2">
    <source>
        <dbReference type="WBParaSite" id="RSKR_0000197800.1"/>
    </source>
</evidence>
<evidence type="ECO:0000313" key="1">
    <source>
        <dbReference type="Proteomes" id="UP000095286"/>
    </source>
</evidence>
<dbReference type="Proteomes" id="UP000095286">
    <property type="component" value="Unplaced"/>
</dbReference>
<dbReference type="WBParaSite" id="RSKR_0000197800.1">
    <property type="protein sequence ID" value="RSKR_0000197800.1"/>
    <property type="gene ID" value="RSKR_0000197800"/>
</dbReference>